<proteinExistence type="predicted"/>
<feature type="transmembrane region" description="Helical" evidence="6">
    <location>
        <begin position="429"/>
        <end position="450"/>
    </location>
</feature>
<dbReference type="InterPro" id="IPR018461">
    <property type="entry name" value="Na/H_Antiport_NhaC-like_C"/>
</dbReference>
<keyword evidence="3 6" id="KW-0812">Transmembrane</keyword>
<evidence type="ECO:0000313" key="9">
    <source>
        <dbReference type="Proteomes" id="UP000193435"/>
    </source>
</evidence>
<feature type="transmembrane region" description="Helical" evidence="6">
    <location>
        <begin position="99"/>
        <end position="117"/>
    </location>
</feature>
<feature type="transmembrane region" description="Helical" evidence="6">
    <location>
        <begin position="517"/>
        <end position="535"/>
    </location>
</feature>
<comment type="subcellular location">
    <subcellularLocation>
        <location evidence="1">Cell membrane</location>
        <topology evidence="1">Multi-pass membrane protein</topology>
    </subcellularLocation>
</comment>
<reference evidence="8 9" key="1">
    <citation type="submission" date="2017-04" db="EMBL/GenBank/DDBJ databases">
        <authorList>
            <person name="Afonso C.L."/>
            <person name="Miller P.J."/>
            <person name="Scott M.A."/>
            <person name="Spackman E."/>
            <person name="Goraichik I."/>
            <person name="Dimitrov K.M."/>
            <person name="Suarez D.L."/>
            <person name="Swayne D.E."/>
        </authorList>
    </citation>
    <scope>NUCLEOTIDE SEQUENCE [LARGE SCALE GENOMIC DNA]</scope>
    <source>
        <strain evidence="8 9">LMG26642</strain>
    </source>
</reference>
<evidence type="ECO:0000256" key="4">
    <source>
        <dbReference type="ARBA" id="ARBA00022989"/>
    </source>
</evidence>
<feature type="transmembrane region" description="Helical" evidence="6">
    <location>
        <begin position="353"/>
        <end position="371"/>
    </location>
</feature>
<sequence>MKKKIGFIAAIVLVLVLAVNADFDGGNGTEVNYGLFTLVPPVVAIILAFITKDVIISLFIGVFSGAFVLHLANQNFLVAFVQAFLSVVDYVLTSLSDPWNAGIILQVLTIGGLIALMTKIGGAKAVAAALSNKAKGPRSAQVITWILGVLMFFDDYANSLIVGPVMRPVTDERHVSREKLAFVVDATAAPIAGIALISTWVGYEVGLIKDGYEAIGQSVNAYGIFIQTLPYRFYNFLMLAFVLATALLLREFGPMLTVEKKARKNKENEFEDFTLETSKELEDMEPAEGVKLSIWNMIIPIGTLIIAAFIGFYFNGYNTIMESGESATIALLENSPISFLAIQEAFGASDASIVLFQAALLASLVAMAMGVHQKAFTWTESVAVWINGMKSLIITGAILLLAWSLSTVIGELGTAEFLVSLLSDSMPIFLLPSIIFVLGAVTSFATGTSYGTMGILMPLAIPLAAALSPDPEFVIMTSGAVLTGAIFGDHCSPISDTTILSSMGAGVDHLDHVKTQLLYALVVGLISVLFGFIPVGLGLSIWIVMPVALLVTVGVVYFFGTRVDEVAVKESVKEN</sequence>
<feature type="transmembrane region" description="Helical" evidence="6">
    <location>
        <begin position="233"/>
        <end position="253"/>
    </location>
</feature>
<dbReference type="GO" id="GO:0005886">
    <property type="term" value="C:plasma membrane"/>
    <property type="evidence" value="ECO:0007669"/>
    <property type="project" value="UniProtKB-SubCell"/>
</dbReference>
<feature type="transmembrane region" description="Helical" evidence="6">
    <location>
        <begin position="180"/>
        <end position="203"/>
    </location>
</feature>
<dbReference type="STRING" id="1073423.SAMN04488700_0409"/>
<feature type="transmembrane region" description="Helical" evidence="6">
    <location>
        <begin position="392"/>
        <end position="409"/>
    </location>
</feature>
<dbReference type="RefSeq" id="WP_085558748.1">
    <property type="nucleotide sequence ID" value="NZ_FOAH01000029.1"/>
</dbReference>
<dbReference type="PANTHER" id="PTHR43478">
    <property type="entry name" value="NA+/H+ ANTIPORTER-RELATED"/>
    <property type="match status" value="1"/>
</dbReference>
<evidence type="ECO:0000313" key="8">
    <source>
        <dbReference type="EMBL" id="SMH27031.1"/>
    </source>
</evidence>
<dbReference type="Pfam" id="PF03553">
    <property type="entry name" value="Na_H_antiporter"/>
    <property type="match status" value="1"/>
</dbReference>
<feature type="domain" description="Na+/H+ antiporter NhaC-like C-terminal" evidence="7">
    <location>
        <begin position="193"/>
        <end position="531"/>
    </location>
</feature>
<evidence type="ECO:0000256" key="1">
    <source>
        <dbReference type="ARBA" id="ARBA00004651"/>
    </source>
</evidence>
<dbReference type="PANTHER" id="PTHR43478:SF1">
    <property type="entry name" value="NA+_H+ ANTIPORTER NHAC-LIKE C-TERMINAL DOMAIN-CONTAINING PROTEIN"/>
    <property type="match status" value="1"/>
</dbReference>
<name>A0A1X7MRS5_9LACT</name>
<protein>
    <submittedName>
        <fullName evidence="8">Transporter, NhaC family</fullName>
    </submittedName>
</protein>
<accession>A0A1X7MRS5</accession>
<evidence type="ECO:0000259" key="7">
    <source>
        <dbReference type="Pfam" id="PF03553"/>
    </source>
</evidence>
<gene>
    <name evidence="8" type="ORF">SAMN04488700_0409</name>
</gene>
<keyword evidence="4 6" id="KW-1133">Transmembrane helix</keyword>
<evidence type="ECO:0000256" key="2">
    <source>
        <dbReference type="ARBA" id="ARBA00022475"/>
    </source>
</evidence>
<evidence type="ECO:0000256" key="3">
    <source>
        <dbReference type="ARBA" id="ARBA00022692"/>
    </source>
</evidence>
<feature type="transmembrane region" description="Helical" evidence="6">
    <location>
        <begin position="294"/>
        <end position="314"/>
    </location>
</feature>
<keyword evidence="9" id="KW-1185">Reference proteome</keyword>
<evidence type="ECO:0000256" key="6">
    <source>
        <dbReference type="SAM" id="Phobius"/>
    </source>
</evidence>
<dbReference type="AlphaFoldDB" id="A0A1X7MRS5"/>
<keyword evidence="2" id="KW-1003">Cell membrane</keyword>
<feature type="transmembrane region" description="Helical" evidence="6">
    <location>
        <begin position="541"/>
        <end position="560"/>
    </location>
</feature>
<dbReference type="EMBL" id="FXBJ01000002">
    <property type="protein sequence ID" value="SMH27031.1"/>
    <property type="molecule type" value="Genomic_DNA"/>
</dbReference>
<organism evidence="8 9">
    <name type="scientific">Carnobacterium iners</name>
    <dbReference type="NCBI Taxonomy" id="1073423"/>
    <lineage>
        <taxon>Bacteria</taxon>
        <taxon>Bacillati</taxon>
        <taxon>Bacillota</taxon>
        <taxon>Bacilli</taxon>
        <taxon>Lactobacillales</taxon>
        <taxon>Carnobacteriaceae</taxon>
        <taxon>Carnobacterium</taxon>
    </lineage>
</organism>
<dbReference type="OrthoDB" id="9762978at2"/>
<evidence type="ECO:0000256" key="5">
    <source>
        <dbReference type="ARBA" id="ARBA00023136"/>
    </source>
</evidence>
<dbReference type="Proteomes" id="UP000193435">
    <property type="component" value="Unassembled WGS sequence"/>
</dbReference>
<keyword evidence="5 6" id="KW-0472">Membrane</keyword>